<dbReference type="EMBL" id="MAVT02000220">
    <property type="protein sequence ID" value="POS78024.1"/>
    <property type="molecule type" value="Genomic_DNA"/>
</dbReference>
<dbReference type="GO" id="GO:0016887">
    <property type="term" value="F:ATP hydrolysis activity"/>
    <property type="evidence" value="ECO:0007669"/>
    <property type="project" value="InterPro"/>
</dbReference>
<feature type="domain" description="AAA+ ATPase" evidence="2">
    <location>
        <begin position="375"/>
        <end position="503"/>
    </location>
</feature>
<dbReference type="InterPro" id="IPR003593">
    <property type="entry name" value="AAA+_ATPase"/>
</dbReference>
<name>A0A2P5I6B7_DIAHE</name>
<feature type="compositionally biased region" description="Polar residues" evidence="1">
    <location>
        <begin position="566"/>
        <end position="577"/>
    </location>
</feature>
<dbReference type="Pfam" id="PF00004">
    <property type="entry name" value="AAA"/>
    <property type="match status" value="1"/>
</dbReference>
<dbReference type="Gene3D" id="3.40.50.300">
    <property type="entry name" value="P-loop containing nucleotide triphosphate hydrolases"/>
    <property type="match status" value="1"/>
</dbReference>
<dbReference type="InParanoid" id="A0A2P5I6B7"/>
<organism evidence="3 4">
    <name type="scientific">Diaporthe helianthi</name>
    <dbReference type="NCBI Taxonomy" id="158607"/>
    <lineage>
        <taxon>Eukaryota</taxon>
        <taxon>Fungi</taxon>
        <taxon>Dikarya</taxon>
        <taxon>Ascomycota</taxon>
        <taxon>Pezizomycotina</taxon>
        <taxon>Sordariomycetes</taxon>
        <taxon>Sordariomycetidae</taxon>
        <taxon>Diaporthales</taxon>
        <taxon>Diaporthaceae</taxon>
        <taxon>Diaporthe</taxon>
    </lineage>
</organism>
<evidence type="ECO:0000313" key="3">
    <source>
        <dbReference type="EMBL" id="POS78024.1"/>
    </source>
</evidence>
<dbReference type="AlphaFoldDB" id="A0A2P5I6B7"/>
<dbReference type="CDD" id="cd19481">
    <property type="entry name" value="RecA-like_protease"/>
    <property type="match status" value="1"/>
</dbReference>
<dbReference type="InterPro" id="IPR027417">
    <property type="entry name" value="P-loop_NTPase"/>
</dbReference>
<dbReference type="InterPro" id="IPR003959">
    <property type="entry name" value="ATPase_AAA_core"/>
</dbReference>
<dbReference type="PANTHER" id="PTHR46411:SF3">
    <property type="entry name" value="AAA+ ATPASE DOMAIN-CONTAINING PROTEIN"/>
    <property type="match status" value="1"/>
</dbReference>
<evidence type="ECO:0000313" key="4">
    <source>
        <dbReference type="Proteomes" id="UP000094444"/>
    </source>
</evidence>
<proteinExistence type="predicted"/>
<dbReference type="SUPFAM" id="SSF52540">
    <property type="entry name" value="P-loop containing nucleoside triphosphate hydrolases"/>
    <property type="match status" value="1"/>
</dbReference>
<sequence length="584" mass="65586">MQSKSKTRPLCKSCHQRWSNLPSLEAEKEQVVEMESRHGIVMRIDPTRDNKTVQVNIQNEHMKGILTIIFDGYPDFHPSLLPEDSAWVFNEPFDIFVGRWESLRQYRLRTPFDAEKEAWLAVVTAMTPVVQPTLDSIKRIKDTGLVIWEDLPLIFPAGRLIVVQQPETLRIQQYDGYKKVKMSELKTMPLDFCPSEDELRAKLIARGRRWGSLLGVEYRQFGGKKMPLRTGVPIEASGGVMLDAAAFFDNNACTGSHQRPALQPLADKSDIDDIEVDEIHNMSQNDKSVRLADEQCLLTSGVLRGFDFETKNWCLFPVDGIRDINFNSDAYDKLILPPGEKQMAWAFVESKNRLLDASELGESAVFDDFVTDKGKGLVMLLCGPPGVGKTYTAEAIAEMAKVPLYMMSAGELGSVSDDVEDALDDVFDLCRRWKAMLLLDEADVYLGKRFSGGRDSIERNELISIFLRRLEYYQGTMFLTTDKIENIDDAFHSRIDIILPYGDLNAEARLQVWVNFINKSGGTKLFDLTEKQVQQLAQSYHLNGREIKNLVKSSLLVAGKFGGSGVATSPSDGGNQTDAEEAAS</sequence>
<feature type="region of interest" description="Disordered" evidence="1">
    <location>
        <begin position="565"/>
        <end position="584"/>
    </location>
</feature>
<dbReference type="OrthoDB" id="10042665at2759"/>
<keyword evidence="4" id="KW-1185">Reference proteome</keyword>
<accession>A0A2P5I6B7</accession>
<evidence type="ECO:0000256" key="1">
    <source>
        <dbReference type="SAM" id="MobiDB-lite"/>
    </source>
</evidence>
<reference evidence="3" key="1">
    <citation type="submission" date="2017-09" db="EMBL/GenBank/DDBJ databases">
        <title>Polyketide synthases of a Diaporthe helianthi virulent isolate.</title>
        <authorList>
            <person name="Baroncelli R."/>
        </authorList>
    </citation>
    <scope>NUCLEOTIDE SEQUENCE [LARGE SCALE GENOMIC DNA]</scope>
    <source>
        <strain evidence="3">7/96</strain>
    </source>
</reference>
<comment type="caution">
    <text evidence="3">The sequence shown here is derived from an EMBL/GenBank/DDBJ whole genome shotgun (WGS) entry which is preliminary data.</text>
</comment>
<dbReference type="Proteomes" id="UP000094444">
    <property type="component" value="Unassembled WGS sequence"/>
</dbReference>
<dbReference type="GO" id="GO:0005524">
    <property type="term" value="F:ATP binding"/>
    <property type="evidence" value="ECO:0007669"/>
    <property type="project" value="InterPro"/>
</dbReference>
<protein>
    <submittedName>
        <fullName evidence="3">ATPase</fullName>
    </submittedName>
</protein>
<evidence type="ECO:0000259" key="2">
    <source>
        <dbReference type="SMART" id="SM00382"/>
    </source>
</evidence>
<gene>
    <name evidence="3" type="ORF">DHEL01_v203594</name>
</gene>
<dbReference type="PANTHER" id="PTHR46411">
    <property type="entry name" value="FAMILY ATPASE, PUTATIVE-RELATED"/>
    <property type="match status" value="1"/>
</dbReference>
<dbReference type="SMART" id="SM00382">
    <property type="entry name" value="AAA"/>
    <property type="match status" value="1"/>
</dbReference>